<accession>A0ABT9QL14</accession>
<evidence type="ECO:0000259" key="1">
    <source>
        <dbReference type="Pfam" id="PF21806"/>
    </source>
</evidence>
<dbReference type="EMBL" id="JAUSQU010000001">
    <property type="protein sequence ID" value="MDP9847452.1"/>
    <property type="molecule type" value="Genomic_DNA"/>
</dbReference>
<dbReference type="Proteomes" id="UP001225356">
    <property type="component" value="Unassembled WGS sequence"/>
</dbReference>
<protein>
    <recommendedName>
        <fullName evidence="1">DUF6879 domain-containing protein</fullName>
    </recommendedName>
</protein>
<sequence length="169" mass="18833">MTELFSKAQHSVTHLELRDTYGSGGPGYRAWREGASLEAAAQIDEPFVAPWVELVRSTTERGVTFRRARVISEPVTKYIRFEHAATGYSNLAGGEQVRWLPRPQARGIAVPGCDFWQFDDGPVCWIFQTGEGDPAGYVLSEDPDEATLCSTAFEAVWELAFDHSEYEPS</sequence>
<gene>
    <name evidence="2" type="ORF">J2853_006663</name>
</gene>
<feature type="domain" description="DUF6879" evidence="1">
    <location>
        <begin position="2"/>
        <end position="167"/>
    </location>
</feature>
<evidence type="ECO:0000313" key="3">
    <source>
        <dbReference type="Proteomes" id="UP001225356"/>
    </source>
</evidence>
<dbReference type="Pfam" id="PF21806">
    <property type="entry name" value="DUF6879"/>
    <property type="match status" value="1"/>
</dbReference>
<keyword evidence="3" id="KW-1185">Reference proteome</keyword>
<proteinExistence type="predicted"/>
<name>A0ABT9QL14_9ACTN</name>
<organism evidence="2 3">
    <name type="scientific">Streptosporangium lutulentum</name>
    <dbReference type="NCBI Taxonomy" id="1461250"/>
    <lineage>
        <taxon>Bacteria</taxon>
        <taxon>Bacillati</taxon>
        <taxon>Actinomycetota</taxon>
        <taxon>Actinomycetes</taxon>
        <taxon>Streptosporangiales</taxon>
        <taxon>Streptosporangiaceae</taxon>
        <taxon>Streptosporangium</taxon>
    </lineage>
</organism>
<dbReference type="InterPro" id="IPR049244">
    <property type="entry name" value="DUF6879"/>
</dbReference>
<comment type="caution">
    <text evidence="2">The sequence shown here is derived from an EMBL/GenBank/DDBJ whole genome shotgun (WGS) entry which is preliminary data.</text>
</comment>
<evidence type="ECO:0000313" key="2">
    <source>
        <dbReference type="EMBL" id="MDP9847452.1"/>
    </source>
</evidence>
<reference evidence="2 3" key="1">
    <citation type="submission" date="2023-07" db="EMBL/GenBank/DDBJ databases">
        <title>Sequencing the genomes of 1000 actinobacteria strains.</title>
        <authorList>
            <person name="Klenk H.-P."/>
        </authorList>
    </citation>
    <scope>NUCLEOTIDE SEQUENCE [LARGE SCALE GENOMIC DNA]</scope>
    <source>
        <strain evidence="2 3">DSM 46740</strain>
    </source>
</reference>
<dbReference type="RefSeq" id="WP_307564541.1">
    <property type="nucleotide sequence ID" value="NZ_JAUSQU010000001.1"/>
</dbReference>